<proteinExistence type="predicted"/>
<reference evidence="1" key="2">
    <citation type="submission" date="2024-07" db="EMBL/GenBank/DDBJ databases">
        <title>Streptomyces haneummycinica sp. nov., a new antibiotic-producing actinobacterium isolated from marine sediment.</title>
        <authorList>
            <person name="Uemura M."/>
            <person name="Hamada M."/>
            <person name="Hirano S."/>
            <person name="Kobayashi K."/>
            <person name="Ohshiro T."/>
            <person name="Kobayashi T."/>
            <person name="Terahara T."/>
        </authorList>
    </citation>
    <scope>NUCLEOTIDE SEQUENCE</scope>
    <source>
        <strain evidence="1">KM77-8</strain>
    </source>
</reference>
<gene>
    <name evidence="1" type="ORF">SHKM778_26240</name>
</gene>
<name>A0AAT9HFH5_9ACTN</name>
<evidence type="ECO:0000313" key="1">
    <source>
        <dbReference type="EMBL" id="BFO16236.1"/>
    </source>
</evidence>
<reference evidence="1" key="1">
    <citation type="submission" date="2024-06" db="EMBL/GenBank/DDBJ databases">
        <authorList>
            <consortium name="consrtm"/>
            <person name="Uemura M."/>
            <person name="Terahara T."/>
        </authorList>
    </citation>
    <scope>NUCLEOTIDE SEQUENCE</scope>
    <source>
        <strain evidence="1">KM77-8</strain>
    </source>
</reference>
<accession>A0AAT9HFH5</accession>
<dbReference type="AlphaFoldDB" id="A0AAT9HFH5"/>
<organism evidence="1">
    <name type="scientific">Streptomyces haneummycinicus</name>
    <dbReference type="NCBI Taxonomy" id="3074435"/>
    <lineage>
        <taxon>Bacteria</taxon>
        <taxon>Bacillati</taxon>
        <taxon>Actinomycetota</taxon>
        <taxon>Actinomycetes</taxon>
        <taxon>Kitasatosporales</taxon>
        <taxon>Streptomycetaceae</taxon>
        <taxon>Streptomyces</taxon>
    </lineage>
</organism>
<sequence length="204" mass="22549">MFAHRAIAGADPGSWKDPAQRFYRQSQLLHQDGGALNVLVSAVLDALSGATGPQDSSPQRRWFDGEPLLAERVLDQAARGLHPWFRRHHLGNALLLLRLLLGRDVTADRVTRDRDMNRRPKTFQEVLLTPASDLATRQDRELFDSWVAKVEGATSAVGLAGASVRLLHALSQARVGPADPDLGRLVETWAGRMDRIREPRNSPG</sequence>
<protein>
    <submittedName>
        <fullName evidence="1">Uncharacterized protein</fullName>
    </submittedName>
</protein>
<dbReference type="EMBL" id="AP035768">
    <property type="protein sequence ID" value="BFO16236.1"/>
    <property type="molecule type" value="Genomic_DNA"/>
</dbReference>